<dbReference type="EMBL" id="LAZR01007554">
    <property type="protein sequence ID" value="KKM84519.1"/>
    <property type="molecule type" value="Genomic_DNA"/>
</dbReference>
<reference evidence="2" key="1">
    <citation type="journal article" date="2015" name="Nature">
        <title>Complex archaea that bridge the gap between prokaryotes and eukaryotes.</title>
        <authorList>
            <person name="Spang A."/>
            <person name="Saw J.H."/>
            <person name="Jorgensen S.L."/>
            <person name="Zaremba-Niedzwiedzka K."/>
            <person name="Martijn J."/>
            <person name="Lind A.E."/>
            <person name="van Eijk R."/>
            <person name="Schleper C."/>
            <person name="Guy L."/>
            <person name="Ettema T.J."/>
        </authorList>
    </citation>
    <scope>NUCLEOTIDE SEQUENCE</scope>
</reference>
<keyword evidence="1" id="KW-1133">Transmembrane helix</keyword>
<evidence type="ECO:0000313" key="2">
    <source>
        <dbReference type="EMBL" id="KKM84519.1"/>
    </source>
</evidence>
<accession>A0A0F9KQQ9</accession>
<name>A0A0F9KQQ9_9ZZZZ</name>
<protein>
    <submittedName>
        <fullName evidence="2">Uncharacterized protein</fullName>
    </submittedName>
</protein>
<keyword evidence="1" id="KW-0812">Transmembrane</keyword>
<gene>
    <name evidence="2" type="ORF">LCGC14_1298330</name>
</gene>
<feature type="transmembrane region" description="Helical" evidence="1">
    <location>
        <begin position="57"/>
        <end position="78"/>
    </location>
</feature>
<evidence type="ECO:0000256" key="1">
    <source>
        <dbReference type="SAM" id="Phobius"/>
    </source>
</evidence>
<keyword evidence="1" id="KW-0472">Membrane</keyword>
<dbReference type="AlphaFoldDB" id="A0A0F9KQQ9"/>
<organism evidence="2">
    <name type="scientific">marine sediment metagenome</name>
    <dbReference type="NCBI Taxonomy" id="412755"/>
    <lineage>
        <taxon>unclassified sequences</taxon>
        <taxon>metagenomes</taxon>
        <taxon>ecological metagenomes</taxon>
    </lineage>
</organism>
<sequence length="79" mass="9359">MSTRIWQIENATEEEREVLLRLSPKLEELEWYIRVGHSAFVVLDETVHIKWKCPRDLAMLIHFFITLLATKILVRILVG</sequence>
<proteinExistence type="predicted"/>
<comment type="caution">
    <text evidence="2">The sequence shown here is derived from an EMBL/GenBank/DDBJ whole genome shotgun (WGS) entry which is preliminary data.</text>
</comment>